<dbReference type="GO" id="GO:0051537">
    <property type="term" value="F:2 iron, 2 sulfur cluster binding"/>
    <property type="evidence" value="ECO:0007669"/>
    <property type="project" value="UniProtKB-KW"/>
</dbReference>
<dbReference type="RefSeq" id="WP_103895709.1">
    <property type="nucleotide sequence ID" value="NZ_FNUK01000007.1"/>
</dbReference>
<evidence type="ECO:0000256" key="4">
    <source>
        <dbReference type="ARBA" id="ARBA00023004"/>
    </source>
</evidence>
<evidence type="ECO:0000313" key="8">
    <source>
        <dbReference type="EMBL" id="SEF66626.1"/>
    </source>
</evidence>
<evidence type="ECO:0000256" key="7">
    <source>
        <dbReference type="PIRSR" id="PIRSR000216-1"/>
    </source>
</evidence>
<evidence type="ECO:0000256" key="1">
    <source>
        <dbReference type="ARBA" id="ARBA00010643"/>
    </source>
</evidence>
<accession>A0A1H5TV09</accession>
<dbReference type="PROSITE" id="PS01099">
    <property type="entry name" value="COMPLEX1_24K"/>
    <property type="match status" value="1"/>
</dbReference>
<keyword evidence="9" id="KW-1185">Reference proteome</keyword>
<reference evidence="9" key="1">
    <citation type="submission" date="2016-10" db="EMBL/GenBank/DDBJ databases">
        <authorList>
            <person name="Varghese N."/>
            <person name="Submissions S."/>
        </authorList>
    </citation>
    <scope>NUCLEOTIDE SEQUENCE [LARGE SCALE GENOMIC DNA]</scope>
    <source>
        <strain evidence="9">DSM 5463</strain>
    </source>
</reference>
<dbReference type="InterPro" id="IPR036249">
    <property type="entry name" value="Thioredoxin-like_sf"/>
</dbReference>
<keyword evidence="3 7" id="KW-0479">Metal-binding</keyword>
<organism evidence="8 9">
    <name type="scientific">Caloramator fervidus</name>
    <dbReference type="NCBI Taxonomy" id="29344"/>
    <lineage>
        <taxon>Bacteria</taxon>
        <taxon>Bacillati</taxon>
        <taxon>Bacillota</taxon>
        <taxon>Clostridia</taxon>
        <taxon>Eubacteriales</taxon>
        <taxon>Clostridiaceae</taxon>
        <taxon>Caloramator</taxon>
    </lineage>
</organism>
<dbReference type="SUPFAM" id="SSF52833">
    <property type="entry name" value="Thioredoxin-like"/>
    <property type="match status" value="1"/>
</dbReference>
<dbReference type="Proteomes" id="UP000242850">
    <property type="component" value="Unassembled WGS sequence"/>
</dbReference>
<feature type="binding site" evidence="7">
    <location>
        <position position="88"/>
    </location>
    <ligand>
        <name>[2Fe-2S] cluster</name>
        <dbReference type="ChEBI" id="CHEBI:190135"/>
    </ligand>
</feature>
<dbReference type="PANTHER" id="PTHR43342:SF2">
    <property type="entry name" value="POTENTIAL NAD-REDUCING HYDROGENASE SUBUNIT"/>
    <property type="match status" value="1"/>
</dbReference>
<name>A0A1H5TV09_9CLOT</name>
<dbReference type="PIRSF" id="PIRSF000216">
    <property type="entry name" value="NADH_DH_24kDa"/>
    <property type="match status" value="1"/>
</dbReference>
<dbReference type="InterPro" id="IPR041921">
    <property type="entry name" value="NuoE_N"/>
</dbReference>
<dbReference type="PANTHER" id="PTHR43342">
    <property type="entry name" value="NADH-QUINONE OXIDOREDUCTASE, E SUBUNIT"/>
    <property type="match status" value="1"/>
</dbReference>
<protein>
    <submittedName>
        <fullName evidence="8">NADP-reducing hydrogenase subunit HndA</fullName>
    </submittedName>
</protein>
<dbReference type="InterPro" id="IPR002023">
    <property type="entry name" value="NuoE-like"/>
</dbReference>
<comment type="cofactor">
    <cofactor evidence="6">
        <name>[2Fe-2S] cluster</name>
        <dbReference type="ChEBI" id="CHEBI:190135"/>
    </cofactor>
</comment>
<dbReference type="InterPro" id="IPR028431">
    <property type="entry name" value="NADP_DH_HndA-like"/>
</dbReference>
<dbReference type="GO" id="GO:0046872">
    <property type="term" value="F:metal ion binding"/>
    <property type="evidence" value="ECO:0007669"/>
    <property type="project" value="UniProtKB-KW"/>
</dbReference>
<dbReference type="GO" id="GO:0016491">
    <property type="term" value="F:oxidoreductase activity"/>
    <property type="evidence" value="ECO:0007669"/>
    <property type="project" value="InterPro"/>
</dbReference>
<dbReference type="Pfam" id="PF01257">
    <property type="entry name" value="2Fe-2S_thioredx"/>
    <property type="match status" value="1"/>
</dbReference>
<proteinExistence type="inferred from homology"/>
<keyword evidence="4 7" id="KW-0408">Iron</keyword>
<dbReference type="OrthoDB" id="9807941at2"/>
<dbReference type="FunFam" id="3.40.30.10:FF:000015">
    <property type="entry name" value="NADH-quinone oxidoreductase subunit E"/>
    <property type="match status" value="1"/>
</dbReference>
<dbReference type="EMBL" id="FNUK01000007">
    <property type="protein sequence ID" value="SEF66626.1"/>
    <property type="molecule type" value="Genomic_DNA"/>
</dbReference>
<dbReference type="Gene3D" id="1.10.10.1590">
    <property type="entry name" value="NADH-quinone oxidoreductase subunit E"/>
    <property type="match status" value="1"/>
</dbReference>
<comment type="similarity">
    <text evidence="1">Belongs to the complex I 24 kDa subunit family.</text>
</comment>
<dbReference type="AlphaFoldDB" id="A0A1H5TV09"/>
<feature type="binding site" evidence="7">
    <location>
        <position position="83"/>
    </location>
    <ligand>
        <name>[2Fe-2S] cluster</name>
        <dbReference type="ChEBI" id="CHEBI:190135"/>
    </ligand>
</feature>
<evidence type="ECO:0000256" key="6">
    <source>
        <dbReference type="ARBA" id="ARBA00034078"/>
    </source>
</evidence>
<dbReference type="InterPro" id="IPR042128">
    <property type="entry name" value="NuoE_dom"/>
</dbReference>
<feature type="binding site" evidence="7">
    <location>
        <position position="124"/>
    </location>
    <ligand>
        <name>[2Fe-2S] cluster</name>
        <dbReference type="ChEBI" id="CHEBI:190135"/>
    </ligand>
</feature>
<dbReference type="Gene3D" id="3.40.30.10">
    <property type="entry name" value="Glutaredoxin"/>
    <property type="match status" value="1"/>
</dbReference>
<evidence type="ECO:0000256" key="2">
    <source>
        <dbReference type="ARBA" id="ARBA00022714"/>
    </source>
</evidence>
<keyword evidence="5 7" id="KW-0411">Iron-sulfur</keyword>
<gene>
    <name evidence="8" type="ORF">SAMN05660865_00704</name>
</gene>
<comment type="cofactor">
    <cofactor evidence="7">
        <name>[2Fe-2S] cluster</name>
        <dbReference type="ChEBI" id="CHEBI:190135"/>
    </cofactor>
    <text evidence="7">Binds 1 [2Fe-2S] cluster.</text>
</comment>
<evidence type="ECO:0000313" key="9">
    <source>
        <dbReference type="Proteomes" id="UP000242850"/>
    </source>
</evidence>
<dbReference type="CDD" id="cd03064">
    <property type="entry name" value="TRX_Fd_NuoE"/>
    <property type="match status" value="1"/>
</dbReference>
<keyword evidence="2 7" id="KW-0001">2Fe-2S</keyword>
<feature type="binding site" evidence="7">
    <location>
        <position position="128"/>
    </location>
    <ligand>
        <name>[2Fe-2S] cluster</name>
        <dbReference type="ChEBI" id="CHEBI:190135"/>
    </ligand>
</feature>
<evidence type="ECO:0000256" key="3">
    <source>
        <dbReference type="ARBA" id="ARBA00022723"/>
    </source>
</evidence>
<dbReference type="NCBIfam" id="NF005722">
    <property type="entry name" value="PRK07539.1-2"/>
    <property type="match status" value="1"/>
</dbReference>
<sequence>MCYCDEQSKFEELRKFIQEKRNDKGALMPVLQKAQEIFGCLSYDIQEFISKELKVPMAEVYGVSTFYSQFTLEPKGEHIIRVCLGTACYVKGAQAILDRLSKELNVEVGKTTQDGKFTLEATRCLGACGLAPVMMIGEKVYGRLIPDDIPNILKEYQK</sequence>
<evidence type="ECO:0000256" key="5">
    <source>
        <dbReference type="ARBA" id="ARBA00023014"/>
    </source>
</evidence>